<dbReference type="PANTHER" id="PTHR18870:SF9">
    <property type="entry name" value="PROTEIN TAG-278-RELATED"/>
    <property type="match status" value="1"/>
</dbReference>
<sequence>MSLAARAIRFNVSKKISQLMKVISLFSSQLAEKKHQKEYLENYYNQIWADLASKYEKDITPILQEASTCNSTISNEISELFNSKFNELHHSFMVNQQNLSDQVNQTFIQSQSEISKFVAEITEISSKLLRNQSAYANCAVRIGQILEDPSLKQKYLKELQNIEEESTKKYNEYEKQADARLKELNDNHLKEMKALNSRYMEDTPELIKFNEFLKETRSRVSINKDILKISSDKYQEVSQDHYFNDLQAKINSEISNLINSKETYKEKLQSKRDRTEKLELMHNEMIKKLTEELKAIKASNELKLQKMCRETEEVLKNFRDEEKKLLDEQYASLGSYDASIQQLQKQYIEEEEALKQKIESTENVTKKLLNEKEKLILETQKSFEMEEEMLQRDNSQLISRNQQLLKNATANMKTMEENTVARYRAILLQMRSDFEKKLISDNTEISNARANLQKFKEEKDTQISIVKQKSNNFDLETNNINTIQKQKFLDAETNLESTLNQKYQDYTNERTQKLSFVEKSNSMLENKRREELAANYDKEIENIKKENQENTEISRSEERYKKEYEELKKQLDSITPPANKSFATYDKTIKDITNTISKTKLEIEDEKINMKNQWNTMIENEIKRHTDTSSSGSSGRAKEQVKKNLMNRIQEIAAETEEESRKLQDKLKQIMAKHMNDIVELESKKLQISNEEEIKKLQIELDYQIKRCDELISEAKRQSKKETAEFQMKIENMKNDNDSRILTLENDSKFMENKIKKKLEDMRISISLISQKEKEEASKIKAAIETTISQENQSFQYHSKEINDEISKQQLKIQQTKKDSDDTIRHRIESNNYELQKFESKLVDENENVKDNWQALELFYNEKIEVLEKKRDDLIEKFNTRPGRASDLERIELLTGRLKIILTQLKNNTRDLVEYKKLLIVKEKEYNEKFGRKPNVGVLIE</sequence>
<name>A2DDD0_TRIV3</name>
<dbReference type="PANTHER" id="PTHR18870">
    <property type="entry name" value="PROTEIN TAG-278-RELATED"/>
    <property type="match status" value="1"/>
</dbReference>
<dbReference type="STRING" id="5722.A2DDD0"/>
<dbReference type="Proteomes" id="UP000001542">
    <property type="component" value="Unassembled WGS sequence"/>
</dbReference>
<keyword evidence="4" id="KW-1185">Reference proteome</keyword>
<reference evidence="3" key="1">
    <citation type="submission" date="2006-10" db="EMBL/GenBank/DDBJ databases">
        <authorList>
            <person name="Amadeo P."/>
            <person name="Zhao Q."/>
            <person name="Wortman J."/>
            <person name="Fraser-Liggett C."/>
            <person name="Carlton J."/>
        </authorList>
    </citation>
    <scope>NUCLEOTIDE SEQUENCE</scope>
    <source>
        <strain evidence="3">G3</strain>
    </source>
</reference>
<dbReference type="EMBL" id="DS113189">
    <property type="protein sequence ID" value="EAY21609.1"/>
    <property type="molecule type" value="Genomic_DNA"/>
</dbReference>
<keyword evidence="1 2" id="KW-0175">Coiled coil</keyword>
<evidence type="ECO:0000313" key="3">
    <source>
        <dbReference type="EMBL" id="EAY21609.1"/>
    </source>
</evidence>
<protein>
    <submittedName>
        <fullName evidence="3">Uncharacterized protein</fullName>
    </submittedName>
</protein>
<gene>
    <name evidence="3" type="ORF">TVAG_013740</name>
</gene>
<proteinExistence type="predicted"/>
<dbReference type="RefSeq" id="XP_001582595.1">
    <property type="nucleotide sequence ID" value="XM_001582545.1"/>
</dbReference>
<feature type="coiled-coil region" evidence="2">
    <location>
        <begin position="716"/>
        <end position="761"/>
    </location>
</feature>
<dbReference type="VEuPathDB" id="TrichDB:TVAGG3_0986590"/>
<dbReference type="InParanoid" id="A2DDD0"/>
<dbReference type="OMA" id="NTMIENE"/>
<feature type="coiled-coil region" evidence="2">
    <location>
        <begin position="254"/>
        <end position="458"/>
    </location>
</feature>
<dbReference type="KEGG" id="tva:5467159"/>
<evidence type="ECO:0000256" key="2">
    <source>
        <dbReference type="SAM" id="Coils"/>
    </source>
</evidence>
<accession>A2DDD0</accession>
<evidence type="ECO:0000256" key="1">
    <source>
        <dbReference type="ARBA" id="ARBA00023054"/>
    </source>
</evidence>
<dbReference type="AlphaFoldDB" id="A2DDD0"/>
<dbReference type="SMR" id="A2DDD0"/>
<dbReference type="VEuPathDB" id="TrichDB:TVAG_013740"/>
<evidence type="ECO:0000313" key="4">
    <source>
        <dbReference type="Proteomes" id="UP000001542"/>
    </source>
</evidence>
<feature type="coiled-coil region" evidence="2">
    <location>
        <begin position="526"/>
        <end position="570"/>
    </location>
</feature>
<feature type="coiled-coil region" evidence="2">
    <location>
        <begin position="642"/>
        <end position="691"/>
    </location>
</feature>
<organism evidence="3 4">
    <name type="scientific">Trichomonas vaginalis (strain ATCC PRA-98 / G3)</name>
    <dbReference type="NCBI Taxonomy" id="412133"/>
    <lineage>
        <taxon>Eukaryota</taxon>
        <taxon>Metamonada</taxon>
        <taxon>Parabasalia</taxon>
        <taxon>Trichomonadida</taxon>
        <taxon>Trichomonadidae</taxon>
        <taxon>Trichomonas</taxon>
    </lineage>
</organism>
<reference evidence="3" key="2">
    <citation type="journal article" date="2007" name="Science">
        <title>Draft genome sequence of the sexually transmitted pathogen Trichomonas vaginalis.</title>
        <authorList>
            <person name="Carlton J.M."/>
            <person name="Hirt R.P."/>
            <person name="Silva J.C."/>
            <person name="Delcher A.L."/>
            <person name="Schatz M."/>
            <person name="Zhao Q."/>
            <person name="Wortman J.R."/>
            <person name="Bidwell S.L."/>
            <person name="Alsmark U.C.M."/>
            <person name="Besteiro S."/>
            <person name="Sicheritz-Ponten T."/>
            <person name="Noel C.J."/>
            <person name="Dacks J.B."/>
            <person name="Foster P.G."/>
            <person name="Simillion C."/>
            <person name="Van de Peer Y."/>
            <person name="Miranda-Saavedra D."/>
            <person name="Barton G.J."/>
            <person name="Westrop G.D."/>
            <person name="Mueller S."/>
            <person name="Dessi D."/>
            <person name="Fiori P.L."/>
            <person name="Ren Q."/>
            <person name="Paulsen I."/>
            <person name="Zhang H."/>
            <person name="Bastida-Corcuera F.D."/>
            <person name="Simoes-Barbosa A."/>
            <person name="Brown M.T."/>
            <person name="Hayes R.D."/>
            <person name="Mukherjee M."/>
            <person name="Okumura C.Y."/>
            <person name="Schneider R."/>
            <person name="Smith A.J."/>
            <person name="Vanacova S."/>
            <person name="Villalvazo M."/>
            <person name="Haas B.J."/>
            <person name="Pertea M."/>
            <person name="Feldblyum T.V."/>
            <person name="Utterback T.R."/>
            <person name="Shu C.L."/>
            <person name="Osoegawa K."/>
            <person name="de Jong P.J."/>
            <person name="Hrdy I."/>
            <person name="Horvathova L."/>
            <person name="Zubacova Z."/>
            <person name="Dolezal P."/>
            <person name="Malik S.B."/>
            <person name="Logsdon J.M. Jr."/>
            <person name="Henze K."/>
            <person name="Gupta A."/>
            <person name="Wang C.C."/>
            <person name="Dunne R.L."/>
            <person name="Upcroft J.A."/>
            <person name="Upcroft P."/>
            <person name="White O."/>
            <person name="Salzberg S.L."/>
            <person name="Tang P."/>
            <person name="Chiu C.-H."/>
            <person name="Lee Y.-S."/>
            <person name="Embley T.M."/>
            <person name="Coombs G.H."/>
            <person name="Mottram J.C."/>
            <person name="Tachezy J."/>
            <person name="Fraser-Liggett C.M."/>
            <person name="Johnson P.J."/>
        </authorList>
    </citation>
    <scope>NUCLEOTIDE SEQUENCE [LARGE SCALE GENOMIC DNA]</scope>
    <source>
        <strain evidence="3">G3</strain>
    </source>
</reference>